<organism evidence="2 3">
    <name type="scientific">Tropicibacter naphthalenivorans</name>
    <dbReference type="NCBI Taxonomy" id="441103"/>
    <lineage>
        <taxon>Bacteria</taxon>
        <taxon>Pseudomonadati</taxon>
        <taxon>Pseudomonadota</taxon>
        <taxon>Alphaproteobacteria</taxon>
        <taxon>Rhodobacterales</taxon>
        <taxon>Roseobacteraceae</taxon>
        <taxon>Tropicibacter</taxon>
    </lineage>
</organism>
<dbReference type="EMBL" id="CYSE01000015">
    <property type="protein sequence ID" value="CUH82534.1"/>
    <property type="molecule type" value="Genomic_DNA"/>
</dbReference>
<dbReference type="AlphaFoldDB" id="A0A0P1GK29"/>
<accession>A0A0P1GK29</accession>
<evidence type="ECO:0000259" key="1">
    <source>
        <dbReference type="Pfam" id="PF13460"/>
    </source>
</evidence>
<keyword evidence="3" id="KW-1185">Reference proteome</keyword>
<dbReference type="InterPro" id="IPR051207">
    <property type="entry name" value="ComplexI_NDUFA9_subunit"/>
</dbReference>
<proteinExistence type="predicted"/>
<dbReference type="GO" id="GO:0044877">
    <property type="term" value="F:protein-containing complex binding"/>
    <property type="evidence" value="ECO:0007669"/>
    <property type="project" value="TreeGrafter"/>
</dbReference>
<dbReference type="OrthoDB" id="367683at2"/>
<dbReference type="STRING" id="441103.TRN7648_04076"/>
<evidence type="ECO:0000313" key="3">
    <source>
        <dbReference type="Proteomes" id="UP000054935"/>
    </source>
</evidence>
<dbReference type="Pfam" id="PF13460">
    <property type="entry name" value="NAD_binding_10"/>
    <property type="match status" value="1"/>
</dbReference>
<protein>
    <submittedName>
        <fullName evidence="2">Putative NADH-flavin reductase</fullName>
    </submittedName>
</protein>
<reference evidence="2 3" key="1">
    <citation type="submission" date="2015-09" db="EMBL/GenBank/DDBJ databases">
        <authorList>
            <consortium name="Swine Surveillance"/>
        </authorList>
    </citation>
    <scope>NUCLEOTIDE SEQUENCE [LARGE SCALE GENOMIC DNA]</scope>
    <source>
        <strain evidence="2 3">CECT 7648</strain>
    </source>
</reference>
<dbReference type="Proteomes" id="UP000054935">
    <property type="component" value="Unassembled WGS sequence"/>
</dbReference>
<evidence type="ECO:0000313" key="2">
    <source>
        <dbReference type="EMBL" id="CUH82534.1"/>
    </source>
</evidence>
<dbReference type="PANTHER" id="PTHR12126">
    <property type="entry name" value="NADH-UBIQUINONE OXIDOREDUCTASE 39 KDA SUBUNIT-RELATED"/>
    <property type="match status" value="1"/>
</dbReference>
<dbReference type="InterPro" id="IPR016040">
    <property type="entry name" value="NAD(P)-bd_dom"/>
</dbReference>
<dbReference type="Gene3D" id="3.40.50.720">
    <property type="entry name" value="NAD(P)-binding Rossmann-like Domain"/>
    <property type="match status" value="1"/>
</dbReference>
<dbReference type="InterPro" id="IPR036291">
    <property type="entry name" value="NAD(P)-bd_dom_sf"/>
</dbReference>
<name>A0A0P1GK29_9RHOB</name>
<dbReference type="SUPFAM" id="SSF51735">
    <property type="entry name" value="NAD(P)-binding Rossmann-fold domains"/>
    <property type="match status" value="1"/>
</dbReference>
<sequence length="288" mass="30861">MKSVFIAGATGYLGRYLCAEYRRRGYYVAALVRDKARAHGLNADALIEAQATRPETLAGLMEGADLVVSALGITRQADGLTYRDVDFQANLNLLREAERAGVARFAYVHVLGAGAMAHVPLVAAKAAFVGALVASPVASTVIAPSGYFSDMGDFLDMARAGRVWLFAPGTHLINPIHGADLADAIADATEAGRDWLDVGGPQTFTHRELAQLAFATLDRPVRITLLPDCLRQVALRLLPWVTPRRIHGPAQFFLTAMALDMVGEAHGTRQLGDHFLGRAKAGADESKT</sequence>
<dbReference type="PANTHER" id="PTHR12126:SF11">
    <property type="entry name" value="NADH DEHYDROGENASE [UBIQUINONE] 1 ALPHA SUBCOMPLEX SUBUNIT 9, MITOCHONDRIAL"/>
    <property type="match status" value="1"/>
</dbReference>
<gene>
    <name evidence="2" type="ORF">TRN7648_04076</name>
</gene>
<feature type="domain" description="NAD(P)-binding" evidence="1">
    <location>
        <begin position="8"/>
        <end position="135"/>
    </location>
</feature>
<dbReference type="RefSeq" id="WP_058249429.1">
    <property type="nucleotide sequence ID" value="NZ_CYSE01000015.1"/>
</dbReference>